<gene>
    <name evidence="1" type="ORF">P3H78_15635</name>
</gene>
<keyword evidence="1" id="KW-0238">DNA-binding</keyword>
<protein>
    <submittedName>
        <fullName evidence="1">AbrB/MazE/SpoVT family DNA-binding domain-containing protein</fullName>
    </submittedName>
</protein>
<dbReference type="EMBL" id="JARJBB010000007">
    <property type="protein sequence ID" value="MDF3300035.1"/>
    <property type="molecule type" value="Genomic_DNA"/>
</dbReference>
<dbReference type="GO" id="GO:0003677">
    <property type="term" value="F:DNA binding"/>
    <property type="evidence" value="ECO:0007669"/>
    <property type="project" value="UniProtKB-KW"/>
</dbReference>
<evidence type="ECO:0000313" key="1">
    <source>
        <dbReference type="EMBL" id="MDF3300035.1"/>
    </source>
</evidence>
<proteinExistence type="predicted"/>
<organism evidence="1 2">
    <name type="scientific">Streptomyces tropicalis</name>
    <dbReference type="NCBI Taxonomy" id="3034234"/>
    <lineage>
        <taxon>Bacteria</taxon>
        <taxon>Bacillati</taxon>
        <taxon>Actinomycetota</taxon>
        <taxon>Actinomycetes</taxon>
        <taxon>Kitasatosporales</taxon>
        <taxon>Streptomycetaceae</taxon>
        <taxon>Streptomyces</taxon>
    </lineage>
</organism>
<keyword evidence="2" id="KW-1185">Reference proteome</keyword>
<dbReference type="InterPro" id="IPR037914">
    <property type="entry name" value="SpoVT-AbrB_sf"/>
</dbReference>
<accession>A0ABT6A875</accession>
<dbReference type="Proteomes" id="UP001221150">
    <property type="component" value="Unassembled WGS sequence"/>
</dbReference>
<evidence type="ECO:0000313" key="2">
    <source>
        <dbReference type="Proteomes" id="UP001221150"/>
    </source>
</evidence>
<reference evidence="1 2" key="1">
    <citation type="submission" date="2023-03" db="EMBL/GenBank/DDBJ databases">
        <title>Draft genome sequence of Streptomyces sp. K1PA1 isolated from peat swamp forest in Thailand.</title>
        <authorList>
            <person name="Klaysubun C."/>
            <person name="Duangmal K."/>
        </authorList>
    </citation>
    <scope>NUCLEOTIDE SEQUENCE [LARGE SCALE GENOMIC DNA]</scope>
    <source>
        <strain evidence="1 2">K1PA1</strain>
    </source>
</reference>
<comment type="caution">
    <text evidence="1">The sequence shown here is derived from an EMBL/GenBank/DDBJ whole genome shotgun (WGS) entry which is preliminary data.</text>
</comment>
<dbReference type="RefSeq" id="WP_276109594.1">
    <property type="nucleotide sequence ID" value="NZ_JARJBB010000007.1"/>
</dbReference>
<name>A0ABT6A875_9ACTN</name>
<dbReference type="SUPFAM" id="SSF89447">
    <property type="entry name" value="AbrB/MazE/MraZ-like"/>
    <property type="match status" value="1"/>
</dbReference>
<sequence length="63" mass="6681">MLREPSEVEIDENGRAEIPMGILVEAGLTPGTRVLAYSAGDGRIVLRRADDALAELAETGNLS</sequence>